<gene>
    <name evidence="1" type="ORF">ACFPIB_15450</name>
</gene>
<protein>
    <submittedName>
        <fullName evidence="1">DUF2851 family protein</fullName>
    </submittedName>
</protein>
<dbReference type="EMBL" id="JBHSKT010000011">
    <property type="protein sequence ID" value="MFC5272012.1"/>
    <property type="molecule type" value="Genomic_DNA"/>
</dbReference>
<organism evidence="1 2">
    <name type="scientific">Adhaeribacter terreus</name>
    <dbReference type="NCBI Taxonomy" id="529703"/>
    <lineage>
        <taxon>Bacteria</taxon>
        <taxon>Pseudomonadati</taxon>
        <taxon>Bacteroidota</taxon>
        <taxon>Cytophagia</taxon>
        <taxon>Cytophagales</taxon>
        <taxon>Hymenobacteraceae</taxon>
        <taxon>Adhaeribacter</taxon>
    </lineage>
</organism>
<sequence length="430" mass="48733">MNEDFLAYVWKFQYFDKTNLQTESGEPLSVLRTGMQNANAGPDFLHASLKIADLTWAGSVELHVKASDWFRHRHTSDQKYDQVILHVVWENDVPVLRTNNSEVPVLALENRVAPALLQTYLKLKQSRLTIPCEPFLSQISGLTKTAMLERALLERLELKAERIRNLYKASGNNWEETAYAALLSGYGFKINQAGFEKLAKQLPYKILLKHRHQTLQTEALLFGQAGFLAGNFPDDLYLQQLQKEFGYLKHKYDLPEPLQASDWNFLRMRPANFPTVRLAQLAALFTSREHLFSFFLADHSLKAFETFFFAKPSAYWQTHYMPGRSGKFKIGSIGKSSVNILLINIVAPLLVAYAHETGQLALVEKALNLLEMLPPEKNHILTMYEGLGFENKAASQSQGLLALGQNYCQPVRCLHCAIGNGILKRTKTAS</sequence>
<name>A0ABW0ECB0_9BACT</name>
<accession>A0ABW0ECB0</accession>
<proteinExistence type="predicted"/>
<keyword evidence="2" id="KW-1185">Reference proteome</keyword>
<dbReference type="Proteomes" id="UP001596161">
    <property type="component" value="Unassembled WGS sequence"/>
</dbReference>
<dbReference type="RefSeq" id="WP_378018373.1">
    <property type="nucleotide sequence ID" value="NZ_JBHSKT010000011.1"/>
</dbReference>
<comment type="caution">
    <text evidence="1">The sequence shown here is derived from an EMBL/GenBank/DDBJ whole genome shotgun (WGS) entry which is preliminary data.</text>
</comment>
<evidence type="ECO:0000313" key="1">
    <source>
        <dbReference type="EMBL" id="MFC5272012.1"/>
    </source>
</evidence>
<dbReference type="InterPro" id="IPR021272">
    <property type="entry name" value="DUF2851"/>
</dbReference>
<reference evidence="2" key="1">
    <citation type="journal article" date="2019" name="Int. J. Syst. Evol. Microbiol.">
        <title>The Global Catalogue of Microorganisms (GCM) 10K type strain sequencing project: providing services to taxonomists for standard genome sequencing and annotation.</title>
        <authorList>
            <consortium name="The Broad Institute Genomics Platform"/>
            <consortium name="The Broad Institute Genome Sequencing Center for Infectious Disease"/>
            <person name="Wu L."/>
            <person name="Ma J."/>
        </authorList>
    </citation>
    <scope>NUCLEOTIDE SEQUENCE [LARGE SCALE GENOMIC DNA]</scope>
    <source>
        <strain evidence="2">KACC 12602</strain>
    </source>
</reference>
<dbReference type="Pfam" id="PF11013">
    <property type="entry name" value="DUF2851"/>
    <property type="match status" value="1"/>
</dbReference>
<evidence type="ECO:0000313" key="2">
    <source>
        <dbReference type="Proteomes" id="UP001596161"/>
    </source>
</evidence>